<dbReference type="GO" id="GO:0006508">
    <property type="term" value="P:proteolysis"/>
    <property type="evidence" value="ECO:0007669"/>
    <property type="project" value="UniProtKB-KW"/>
</dbReference>
<dbReference type="GO" id="GO:0004519">
    <property type="term" value="F:endonuclease activity"/>
    <property type="evidence" value="ECO:0007669"/>
    <property type="project" value="UniProtKB-KW"/>
</dbReference>
<dbReference type="PANTHER" id="PTHR24559">
    <property type="entry name" value="TRANSPOSON TY3-I GAG-POL POLYPROTEIN"/>
    <property type="match status" value="1"/>
</dbReference>
<dbReference type="GO" id="GO:0003964">
    <property type="term" value="F:RNA-directed DNA polymerase activity"/>
    <property type="evidence" value="ECO:0007669"/>
    <property type="project" value="UniProtKB-KW"/>
</dbReference>
<dbReference type="InterPro" id="IPR043128">
    <property type="entry name" value="Rev_trsase/Diguanyl_cyclase"/>
</dbReference>
<dbReference type="Gene3D" id="3.30.70.270">
    <property type="match status" value="1"/>
</dbReference>
<dbReference type="InterPro" id="IPR000477">
    <property type="entry name" value="RT_dom"/>
</dbReference>
<dbReference type="FunFam" id="3.10.10.10:FF:000007">
    <property type="entry name" value="Retrovirus-related Pol polyprotein from transposon 17.6-like Protein"/>
    <property type="match status" value="1"/>
</dbReference>
<dbReference type="Proteomes" id="UP000283509">
    <property type="component" value="Unassembled WGS sequence"/>
</dbReference>
<proteinExistence type="predicted"/>
<dbReference type="InterPro" id="IPR043502">
    <property type="entry name" value="DNA/RNA_pol_sf"/>
</dbReference>
<dbReference type="OrthoDB" id="6364599at2759"/>
<dbReference type="PANTHER" id="PTHR24559:SF444">
    <property type="entry name" value="REVERSE TRANSCRIPTASE DOMAIN-CONTAINING PROTEIN"/>
    <property type="match status" value="1"/>
</dbReference>
<protein>
    <recommendedName>
        <fullName evidence="8">Reverse transcriptase domain-containing protein</fullName>
    </recommendedName>
</protein>
<sequence length="175" mass="19886">MLDTGIIRESRSPYASPVVLVKKKDGTFRVCVDFRQLNKKVELDPMPMNTAEDLLHKLGGAKYFSKIDLSKGYWQIPVAEEDTHKTAFVTPDGQYEFLRMPFGMVNTGATLVRAIKILLRGMKRVENYIDDIIVHSVTWEQHLHLLEELFGRISAAGMTARPSKCTLATDRVEFI</sequence>
<dbReference type="PROSITE" id="PS50878">
    <property type="entry name" value="RT_POL"/>
    <property type="match status" value="1"/>
</dbReference>
<organism evidence="9 10">
    <name type="scientific">Penaeus vannamei</name>
    <name type="common">Whiteleg shrimp</name>
    <name type="synonym">Litopenaeus vannamei</name>
    <dbReference type="NCBI Taxonomy" id="6689"/>
    <lineage>
        <taxon>Eukaryota</taxon>
        <taxon>Metazoa</taxon>
        <taxon>Ecdysozoa</taxon>
        <taxon>Arthropoda</taxon>
        <taxon>Crustacea</taxon>
        <taxon>Multicrustacea</taxon>
        <taxon>Malacostraca</taxon>
        <taxon>Eumalacostraca</taxon>
        <taxon>Eucarida</taxon>
        <taxon>Decapoda</taxon>
        <taxon>Dendrobranchiata</taxon>
        <taxon>Penaeoidea</taxon>
        <taxon>Penaeidae</taxon>
        <taxon>Penaeus</taxon>
    </lineage>
</organism>
<keyword evidence="5" id="KW-0255">Endonuclease</keyword>
<accession>A0A3R7M8A8</accession>
<evidence type="ECO:0000256" key="1">
    <source>
        <dbReference type="ARBA" id="ARBA00022670"/>
    </source>
</evidence>
<reference evidence="9 10" key="2">
    <citation type="submission" date="2019-01" db="EMBL/GenBank/DDBJ databases">
        <title>The decoding of complex shrimp genome reveals the adaptation for benthos swimmer, frequently molting mechanism and breeding impact on genome.</title>
        <authorList>
            <person name="Sun Y."/>
            <person name="Gao Y."/>
            <person name="Yu Y."/>
        </authorList>
    </citation>
    <scope>NUCLEOTIDE SEQUENCE [LARGE SCALE GENOMIC DNA]</scope>
    <source>
        <tissue evidence="9">Muscle</tissue>
    </source>
</reference>
<evidence type="ECO:0000256" key="7">
    <source>
        <dbReference type="ARBA" id="ARBA00022918"/>
    </source>
</evidence>
<feature type="domain" description="Reverse transcriptase" evidence="8">
    <location>
        <begin position="2"/>
        <end position="175"/>
    </location>
</feature>
<reference evidence="9 10" key="1">
    <citation type="submission" date="2018-04" db="EMBL/GenBank/DDBJ databases">
        <authorList>
            <person name="Zhang X."/>
            <person name="Yuan J."/>
            <person name="Li F."/>
            <person name="Xiang J."/>
        </authorList>
    </citation>
    <scope>NUCLEOTIDE SEQUENCE [LARGE SCALE GENOMIC DNA]</scope>
    <source>
        <tissue evidence="9">Muscle</tissue>
    </source>
</reference>
<keyword evidence="3" id="KW-0548">Nucleotidyltransferase</keyword>
<evidence type="ECO:0000313" key="10">
    <source>
        <dbReference type="Proteomes" id="UP000283509"/>
    </source>
</evidence>
<dbReference type="CDD" id="cd01647">
    <property type="entry name" value="RT_LTR"/>
    <property type="match status" value="1"/>
</dbReference>
<dbReference type="Pfam" id="PF00078">
    <property type="entry name" value="RVT_1"/>
    <property type="match status" value="1"/>
</dbReference>
<evidence type="ECO:0000256" key="6">
    <source>
        <dbReference type="ARBA" id="ARBA00022801"/>
    </source>
</evidence>
<evidence type="ECO:0000313" key="9">
    <source>
        <dbReference type="EMBL" id="ROT75663.1"/>
    </source>
</evidence>
<dbReference type="SUPFAM" id="SSF56672">
    <property type="entry name" value="DNA/RNA polymerases"/>
    <property type="match status" value="1"/>
</dbReference>
<keyword evidence="10" id="KW-1185">Reference proteome</keyword>
<evidence type="ECO:0000256" key="4">
    <source>
        <dbReference type="ARBA" id="ARBA00022722"/>
    </source>
</evidence>
<name>A0A3R7M8A8_PENVA</name>
<keyword evidence="7" id="KW-0695">RNA-directed DNA polymerase</keyword>
<dbReference type="InterPro" id="IPR053134">
    <property type="entry name" value="RNA-dir_DNA_polymerase"/>
</dbReference>
<keyword evidence="1" id="KW-0645">Protease</keyword>
<keyword evidence="6" id="KW-0378">Hydrolase</keyword>
<evidence type="ECO:0000256" key="5">
    <source>
        <dbReference type="ARBA" id="ARBA00022759"/>
    </source>
</evidence>
<evidence type="ECO:0000259" key="8">
    <source>
        <dbReference type="PROSITE" id="PS50878"/>
    </source>
</evidence>
<evidence type="ECO:0000256" key="2">
    <source>
        <dbReference type="ARBA" id="ARBA00022679"/>
    </source>
</evidence>
<keyword evidence="4" id="KW-0540">Nuclease</keyword>
<gene>
    <name evidence="9" type="ORF">C7M84_005769</name>
</gene>
<comment type="caution">
    <text evidence="9">The sequence shown here is derived from an EMBL/GenBank/DDBJ whole genome shotgun (WGS) entry which is preliminary data.</text>
</comment>
<evidence type="ECO:0000256" key="3">
    <source>
        <dbReference type="ARBA" id="ARBA00022695"/>
    </source>
</evidence>
<dbReference type="GO" id="GO:0008233">
    <property type="term" value="F:peptidase activity"/>
    <property type="evidence" value="ECO:0007669"/>
    <property type="project" value="UniProtKB-KW"/>
</dbReference>
<dbReference type="Gene3D" id="3.10.10.10">
    <property type="entry name" value="HIV Type 1 Reverse Transcriptase, subunit A, domain 1"/>
    <property type="match status" value="1"/>
</dbReference>
<dbReference type="AlphaFoldDB" id="A0A3R7M8A8"/>
<dbReference type="EMBL" id="QCYY01001747">
    <property type="protein sequence ID" value="ROT75663.1"/>
    <property type="molecule type" value="Genomic_DNA"/>
</dbReference>
<keyword evidence="2" id="KW-0808">Transferase</keyword>